<protein>
    <submittedName>
        <fullName evidence="1">Uncharacterized protein</fullName>
    </submittedName>
</protein>
<sequence length="65" mass="7877">MSFKTYFYTFTPDYMFYRGISLTIPIIFLYEKVENLRDCHGANCFWLIERAIPYSNFRCPGYHSK</sequence>
<organism evidence="1 2">
    <name type="scientific">Chitinophaga dinghuensis</name>
    <dbReference type="NCBI Taxonomy" id="1539050"/>
    <lineage>
        <taxon>Bacteria</taxon>
        <taxon>Pseudomonadati</taxon>
        <taxon>Bacteroidota</taxon>
        <taxon>Chitinophagia</taxon>
        <taxon>Chitinophagales</taxon>
        <taxon>Chitinophagaceae</taxon>
        <taxon>Chitinophaga</taxon>
    </lineage>
</organism>
<evidence type="ECO:0000313" key="2">
    <source>
        <dbReference type="Proteomes" id="UP000249819"/>
    </source>
</evidence>
<accession>A0A327W4E2</accession>
<reference evidence="1 2" key="1">
    <citation type="submission" date="2018-06" db="EMBL/GenBank/DDBJ databases">
        <title>Genomic Encyclopedia of Archaeal and Bacterial Type Strains, Phase II (KMG-II): from individual species to whole genera.</title>
        <authorList>
            <person name="Goeker M."/>
        </authorList>
    </citation>
    <scope>NUCLEOTIDE SEQUENCE [LARGE SCALE GENOMIC DNA]</scope>
    <source>
        <strain evidence="1 2">DSM 29821</strain>
    </source>
</reference>
<evidence type="ECO:0000313" key="1">
    <source>
        <dbReference type="EMBL" id="RAJ83652.1"/>
    </source>
</evidence>
<proteinExistence type="predicted"/>
<dbReference type="Proteomes" id="UP000249819">
    <property type="component" value="Unassembled WGS sequence"/>
</dbReference>
<dbReference type="AlphaFoldDB" id="A0A327W4E2"/>
<keyword evidence="2" id="KW-1185">Reference proteome</keyword>
<gene>
    <name evidence="1" type="ORF">CLV59_103623</name>
</gene>
<name>A0A327W4E2_9BACT</name>
<dbReference type="EMBL" id="QLMA01000003">
    <property type="protein sequence ID" value="RAJ83652.1"/>
    <property type="molecule type" value="Genomic_DNA"/>
</dbReference>
<comment type="caution">
    <text evidence="1">The sequence shown here is derived from an EMBL/GenBank/DDBJ whole genome shotgun (WGS) entry which is preliminary data.</text>
</comment>